<protein>
    <submittedName>
        <fullName evidence="3">Uncharacterized protein</fullName>
    </submittedName>
</protein>
<name>A0A931MXT4_9HYPH</name>
<gene>
    <name evidence="3" type="ORF">I5731_00730</name>
</gene>
<keyword evidence="2" id="KW-0472">Membrane</keyword>
<dbReference type="Proteomes" id="UP000631694">
    <property type="component" value="Unassembled WGS sequence"/>
</dbReference>
<evidence type="ECO:0000313" key="3">
    <source>
        <dbReference type="EMBL" id="MBH0236334.1"/>
    </source>
</evidence>
<organism evidence="3 4">
    <name type="scientific">Methylobrevis albus</name>
    <dbReference type="NCBI Taxonomy" id="2793297"/>
    <lineage>
        <taxon>Bacteria</taxon>
        <taxon>Pseudomonadati</taxon>
        <taxon>Pseudomonadota</taxon>
        <taxon>Alphaproteobacteria</taxon>
        <taxon>Hyphomicrobiales</taxon>
        <taxon>Pleomorphomonadaceae</taxon>
        <taxon>Methylobrevis</taxon>
    </lineage>
</organism>
<keyword evidence="2" id="KW-1133">Transmembrane helix</keyword>
<sequence length="68" mass="7485">MDNLLWFFAVAIGPLLLGAAIVYGMTRNRNLTAPEKRAQTAATEELYDKDERSPTKGPVAGEHPVTNR</sequence>
<evidence type="ECO:0000256" key="1">
    <source>
        <dbReference type="SAM" id="MobiDB-lite"/>
    </source>
</evidence>
<evidence type="ECO:0000313" key="4">
    <source>
        <dbReference type="Proteomes" id="UP000631694"/>
    </source>
</evidence>
<evidence type="ECO:0000256" key="2">
    <source>
        <dbReference type="SAM" id="Phobius"/>
    </source>
</evidence>
<keyword evidence="2" id="KW-0812">Transmembrane</keyword>
<feature type="transmembrane region" description="Helical" evidence="2">
    <location>
        <begin position="6"/>
        <end position="26"/>
    </location>
</feature>
<comment type="caution">
    <text evidence="3">The sequence shown here is derived from an EMBL/GenBank/DDBJ whole genome shotgun (WGS) entry which is preliminary data.</text>
</comment>
<accession>A0A931MXT4</accession>
<dbReference type="RefSeq" id="WP_197309432.1">
    <property type="nucleotide sequence ID" value="NZ_JADZLT010000036.1"/>
</dbReference>
<feature type="region of interest" description="Disordered" evidence="1">
    <location>
        <begin position="34"/>
        <end position="68"/>
    </location>
</feature>
<proteinExistence type="predicted"/>
<dbReference type="AlphaFoldDB" id="A0A931MXT4"/>
<reference evidence="3" key="1">
    <citation type="submission" date="2020-12" db="EMBL/GenBank/DDBJ databases">
        <title>Methylobrevis albus sp. nov., isolated from fresh water lack sediment.</title>
        <authorList>
            <person name="Zou Q."/>
        </authorList>
    </citation>
    <scope>NUCLEOTIDE SEQUENCE</scope>
    <source>
        <strain evidence="3">L22</strain>
    </source>
</reference>
<keyword evidence="4" id="KW-1185">Reference proteome</keyword>
<dbReference type="EMBL" id="JADZLT010000036">
    <property type="protein sequence ID" value="MBH0236334.1"/>
    <property type="molecule type" value="Genomic_DNA"/>
</dbReference>